<evidence type="ECO:0000256" key="1">
    <source>
        <dbReference type="SAM" id="MobiDB-lite"/>
    </source>
</evidence>
<sequence length="153" mass="16382">MAEEEDAGGAGAADPALQRGDDEDEEDPVQRVQAAGYPQGARQQDDERLFGQVRGVGAGLAQEHVDRGLVAVVRVERGGQQDQAVGERERRAEGGGQRPQDPAGRRGPESPPPAPQELAVGIHHTHSAQPLSRGVRHGTRRSEKRSRSGSLRH</sequence>
<evidence type="ECO:0000313" key="2">
    <source>
        <dbReference type="EMBL" id="MCQ8768913.1"/>
    </source>
</evidence>
<dbReference type="Proteomes" id="UP001142374">
    <property type="component" value="Unassembled WGS sequence"/>
</dbReference>
<comment type="caution">
    <text evidence="2">The sequence shown here is derived from an EMBL/GenBank/DDBJ whole genome shotgun (WGS) entry which is preliminary data.</text>
</comment>
<feature type="region of interest" description="Disordered" evidence="1">
    <location>
        <begin position="77"/>
        <end position="153"/>
    </location>
</feature>
<reference evidence="2" key="1">
    <citation type="submission" date="2022-06" db="EMBL/GenBank/DDBJ databases">
        <title>WGS of actinobacteria.</title>
        <authorList>
            <person name="Thawai C."/>
        </authorList>
    </citation>
    <scope>NUCLEOTIDE SEQUENCE</scope>
    <source>
        <strain evidence="2">AA8</strain>
    </source>
</reference>
<feature type="compositionally biased region" description="Basic residues" evidence="1">
    <location>
        <begin position="134"/>
        <end position="144"/>
    </location>
</feature>
<name>A0A9X2RJN1_9ACTN</name>
<feature type="region of interest" description="Disordered" evidence="1">
    <location>
        <begin position="1"/>
        <end position="48"/>
    </location>
</feature>
<gene>
    <name evidence="2" type="ORF">NQU55_03830</name>
</gene>
<dbReference type="EMBL" id="JANIID010000002">
    <property type="protein sequence ID" value="MCQ8768913.1"/>
    <property type="molecule type" value="Genomic_DNA"/>
</dbReference>
<evidence type="ECO:0000313" key="3">
    <source>
        <dbReference type="Proteomes" id="UP001142374"/>
    </source>
</evidence>
<feature type="compositionally biased region" description="Basic and acidic residues" evidence="1">
    <location>
        <begin position="77"/>
        <end position="93"/>
    </location>
</feature>
<organism evidence="2 3">
    <name type="scientific">Streptomyces telluris</name>
    <dbReference type="NCBI Taxonomy" id="2720021"/>
    <lineage>
        <taxon>Bacteria</taxon>
        <taxon>Bacillati</taxon>
        <taxon>Actinomycetota</taxon>
        <taxon>Actinomycetes</taxon>
        <taxon>Kitasatosporales</taxon>
        <taxon>Streptomycetaceae</taxon>
        <taxon>Streptomyces</taxon>
    </lineage>
</organism>
<keyword evidence="3" id="KW-1185">Reference proteome</keyword>
<proteinExistence type="predicted"/>
<accession>A0A9X2RJN1</accession>
<protein>
    <submittedName>
        <fullName evidence="2">Uncharacterized protein</fullName>
    </submittedName>
</protein>
<dbReference type="AlphaFoldDB" id="A0A9X2RJN1"/>